<organism evidence="1 2">
    <name type="scientific">Cryobacterium algoritolerans</name>
    <dbReference type="NCBI Taxonomy" id="1259184"/>
    <lineage>
        <taxon>Bacteria</taxon>
        <taxon>Bacillati</taxon>
        <taxon>Actinomycetota</taxon>
        <taxon>Actinomycetes</taxon>
        <taxon>Micrococcales</taxon>
        <taxon>Microbacteriaceae</taxon>
        <taxon>Cryobacterium</taxon>
    </lineage>
</organism>
<name>A0A4R8WZT7_9MICO</name>
<dbReference type="AlphaFoldDB" id="A0A4R8WZT7"/>
<sequence length="76" mass="8585">MSTGNDTTGKFYEHEGTWIYEFEEGDDVVKRQFTADPRLAGNNARLDTSTRIFSNGSWQTTWYDANGVPTVDTVES</sequence>
<reference evidence="1 2" key="1">
    <citation type="submission" date="2019-03" db="EMBL/GenBank/DDBJ databases">
        <title>Genomics of glacier-inhabiting Cryobacterium strains.</title>
        <authorList>
            <person name="Liu Q."/>
            <person name="Xin Y.-H."/>
        </authorList>
    </citation>
    <scope>NUCLEOTIDE SEQUENCE [LARGE SCALE GENOMIC DNA]</scope>
    <source>
        <strain evidence="1 2">MDT1-3</strain>
    </source>
</reference>
<comment type="caution">
    <text evidence="1">The sequence shown here is derived from an EMBL/GenBank/DDBJ whole genome shotgun (WGS) entry which is preliminary data.</text>
</comment>
<evidence type="ECO:0000313" key="1">
    <source>
        <dbReference type="EMBL" id="TFC17447.1"/>
    </source>
</evidence>
<protein>
    <submittedName>
        <fullName evidence="1">Uncharacterized protein</fullName>
    </submittedName>
</protein>
<keyword evidence="2" id="KW-1185">Reference proteome</keyword>
<dbReference type="OrthoDB" id="9911636at2"/>
<dbReference type="EMBL" id="SOFP01000031">
    <property type="protein sequence ID" value="TFC17447.1"/>
    <property type="molecule type" value="Genomic_DNA"/>
</dbReference>
<proteinExistence type="predicted"/>
<accession>A0A4R8WZT7</accession>
<gene>
    <name evidence="1" type="ORF">E3O19_06075</name>
</gene>
<evidence type="ECO:0000313" key="2">
    <source>
        <dbReference type="Proteomes" id="UP000298412"/>
    </source>
</evidence>
<dbReference type="RefSeq" id="WP_134566173.1">
    <property type="nucleotide sequence ID" value="NZ_SOFP01000031.1"/>
</dbReference>
<dbReference type="Proteomes" id="UP000298412">
    <property type="component" value="Unassembled WGS sequence"/>
</dbReference>